<protein>
    <submittedName>
        <fullName evidence="2">Carboxypeptidase regulatory-like domain-containing protein</fullName>
    </submittedName>
</protein>
<accession>A0A538T0Z8</accession>
<dbReference type="EMBL" id="VBOR01000063">
    <property type="protein sequence ID" value="TMQ48939.1"/>
    <property type="molecule type" value="Genomic_DNA"/>
</dbReference>
<organism evidence="2 4">
    <name type="scientific">Eiseniibacteriota bacterium</name>
    <dbReference type="NCBI Taxonomy" id="2212470"/>
    <lineage>
        <taxon>Bacteria</taxon>
        <taxon>Candidatus Eiseniibacteriota</taxon>
    </lineage>
</organism>
<evidence type="ECO:0000313" key="1">
    <source>
        <dbReference type="EMBL" id="TMQ48939.1"/>
    </source>
</evidence>
<reference evidence="3 4" key="1">
    <citation type="journal article" date="2019" name="Nat. Microbiol.">
        <title>Mediterranean grassland soil C-N compound turnover is dependent on rainfall and depth, and is mediated by genomically divergent microorganisms.</title>
        <authorList>
            <person name="Diamond S."/>
            <person name="Andeer P.F."/>
            <person name="Li Z."/>
            <person name="Crits-Christoph A."/>
            <person name="Burstein D."/>
            <person name="Anantharaman K."/>
            <person name="Lane K.R."/>
            <person name="Thomas B.C."/>
            <person name="Pan C."/>
            <person name="Northen T.R."/>
            <person name="Banfield J.F."/>
        </authorList>
    </citation>
    <scope>NUCLEOTIDE SEQUENCE [LARGE SCALE GENOMIC DNA]</scope>
    <source>
        <strain evidence="1">WS_1</strain>
        <strain evidence="2">WS_6</strain>
    </source>
</reference>
<dbReference type="InterPro" id="IPR008969">
    <property type="entry name" value="CarboxyPept-like_regulatory"/>
</dbReference>
<evidence type="ECO:0000313" key="4">
    <source>
        <dbReference type="Proteomes" id="UP000316852"/>
    </source>
</evidence>
<dbReference type="AlphaFoldDB" id="A0A538T0Z8"/>
<dbReference type="GO" id="GO:0004180">
    <property type="term" value="F:carboxypeptidase activity"/>
    <property type="evidence" value="ECO:0007669"/>
    <property type="project" value="UniProtKB-KW"/>
</dbReference>
<dbReference type="SUPFAM" id="SSF49464">
    <property type="entry name" value="Carboxypeptidase regulatory domain-like"/>
    <property type="match status" value="1"/>
</dbReference>
<dbReference type="Proteomes" id="UP000316852">
    <property type="component" value="Unassembled WGS sequence"/>
</dbReference>
<evidence type="ECO:0000313" key="3">
    <source>
        <dbReference type="Proteomes" id="UP000316292"/>
    </source>
</evidence>
<comment type="caution">
    <text evidence="2">The sequence shown here is derived from an EMBL/GenBank/DDBJ whole genome shotgun (WGS) entry which is preliminary data.</text>
</comment>
<dbReference type="EMBL" id="VBOW01000066">
    <property type="protein sequence ID" value="TMQ57306.1"/>
    <property type="molecule type" value="Genomic_DNA"/>
</dbReference>
<gene>
    <name evidence="1" type="ORF">E6K71_06305</name>
    <name evidence="2" type="ORF">E6K76_10685</name>
</gene>
<name>A0A538T0Z8_UNCEI</name>
<evidence type="ECO:0000313" key="2">
    <source>
        <dbReference type="EMBL" id="TMQ57306.1"/>
    </source>
</evidence>
<keyword evidence="2" id="KW-0378">Hydrolase</keyword>
<keyword evidence="2" id="KW-0121">Carboxypeptidase</keyword>
<dbReference type="Proteomes" id="UP000316292">
    <property type="component" value="Unassembled WGS sequence"/>
</dbReference>
<dbReference type="PROSITE" id="PS51257">
    <property type="entry name" value="PROKAR_LIPOPROTEIN"/>
    <property type="match status" value="1"/>
</dbReference>
<keyword evidence="2" id="KW-0645">Protease</keyword>
<sequence>MKLLNCALVALALSGTGCGSQSSLSPQVLQVSGTVRLSDGTAVGGAEVWVDDGSNTRSSTLSDPAGRFKIVVPANGGIITLRASEVPPAGVFSVGTISGMVRVGGNPGRITIDIVLDRFDPI</sequence>
<proteinExistence type="predicted"/>